<reference evidence="4 5" key="1">
    <citation type="submission" date="2019-12" db="EMBL/GenBank/DDBJ databases">
        <authorList>
            <person name="Zhao J."/>
        </authorList>
    </citation>
    <scope>NUCLEOTIDE SEQUENCE [LARGE SCALE GENOMIC DNA]</scope>
    <source>
        <strain evidence="4 5">S-15</strain>
    </source>
</reference>
<dbReference type="Gene3D" id="3.40.50.1820">
    <property type="entry name" value="alpha/beta hydrolase"/>
    <property type="match status" value="1"/>
</dbReference>
<sequence>MKLLFSSLLLFSFQFTFAQQQVEKSYFTIGDRVTIKSTQLNEDRILNIYLPVGYSKDSMNNYPVIYLLDGSKHEDFIHIAGLVQFGSYSWINMVSESIVVGIENVDRKRDFTFPTEVAYDSTRWPDKGGSANFIAFIEKEAMPFISSNYSNNENTTLIGQSLGGLLAAEVLIKHTPLFRNYIIVSPSMWWDNKSMTKRDVPSISSNQQVYIAVGKEGYLMRSTACKLYRKTRKSAPRPKQVHFEFFRKQNHADILHHAVYDAFETLK</sequence>
<dbReference type="InterPro" id="IPR029058">
    <property type="entry name" value="AB_hydrolase_fold"/>
</dbReference>
<comment type="similarity">
    <text evidence="1">Belongs to the esterase D family.</text>
</comment>
<feature type="signal peptide" evidence="3">
    <location>
        <begin position="1"/>
        <end position="18"/>
    </location>
</feature>
<dbReference type="Pfam" id="PF00756">
    <property type="entry name" value="Esterase"/>
    <property type="match status" value="1"/>
</dbReference>
<gene>
    <name evidence="4" type="ORF">GQN54_14120</name>
</gene>
<dbReference type="SUPFAM" id="SSF53474">
    <property type="entry name" value="alpha/beta-Hydrolases"/>
    <property type="match status" value="1"/>
</dbReference>
<comment type="caution">
    <text evidence="4">The sequence shown here is derived from an EMBL/GenBank/DDBJ whole genome shotgun (WGS) entry which is preliminary data.</text>
</comment>
<organism evidence="4 5">
    <name type="scientific">Acidiluteibacter ferrifornacis</name>
    <dbReference type="NCBI Taxonomy" id="2692424"/>
    <lineage>
        <taxon>Bacteria</taxon>
        <taxon>Pseudomonadati</taxon>
        <taxon>Bacteroidota</taxon>
        <taxon>Flavobacteriia</taxon>
        <taxon>Flavobacteriales</taxon>
        <taxon>Cryomorphaceae</taxon>
        <taxon>Acidiluteibacter</taxon>
    </lineage>
</organism>
<dbReference type="EMBL" id="WWNE01000018">
    <property type="protein sequence ID" value="NBG67261.1"/>
    <property type="molecule type" value="Genomic_DNA"/>
</dbReference>
<evidence type="ECO:0000256" key="1">
    <source>
        <dbReference type="ARBA" id="ARBA00005622"/>
    </source>
</evidence>
<dbReference type="AlphaFoldDB" id="A0A6N9NPM4"/>
<evidence type="ECO:0000313" key="5">
    <source>
        <dbReference type="Proteomes" id="UP000470771"/>
    </source>
</evidence>
<protein>
    <submittedName>
        <fullName evidence="4">Alpha/beta hydrolase</fullName>
    </submittedName>
</protein>
<name>A0A6N9NPM4_9FLAO</name>
<evidence type="ECO:0000256" key="3">
    <source>
        <dbReference type="SAM" id="SignalP"/>
    </source>
</evidence>
<dbReference type="PANTHER" id="PTHR40841:SF2">
    <property type="entry name" value="SIDEROPHORE-DEGRADING ESTERASE (EUROFUNG)"/>
    <property type="match status" value="1"/>
</dbReference>
<dbReference type="PANTHER" id="PTHR40841">
    <property type="entry name" value="SIDEROPHORE TRIACETYLFUSARININE C ESTERASE"/>
    <property type="match status" value="1"/>
</dbReference>
<dbReference type="InterPro" id="IPR052558">
    <property type="entry name" value="Siderophore_Hydrolase_D"/>
</dbReference>
<accession>A0A6N9NPM4</accession>
<evidence type="ECO:0000313" key="4">
    <source>
        <dbReference type="EMBL" id="NBG67261.1"/>
    </source>
</evidence>
<proteinExistence type="inferred from homology"/>
<keyword evidence="3" id="KW-0732">Signal</keyword>
<dbReference type="Proteomes" id="UP000470771">
    <property type="component" value="Unassembled WGS sequence"/>
</dbReference>
<feature type="chain" id="PRO_5026863090" evidence="3">
    <location>
        <begin position="19"/>
        <end position="267"/>
    </location>
</feature>
<evidence type="ECO:0000256" key="2">
    <source>
        <dbReference type="ARBA" id="ARBA00022801"/>
    </source>
</evidence>
<keyword evidence="5" id="KW-1185">Reference proteome</keyword>
<dbReference type="GO" id="GO:0016788">
    <property type="term" value="F:hydrolase activity, acting on ester bonds"/>
    <property type="evidence" value="ECO:0007669"/>
    <property type="project" value="TreeGrafter"/>
</dbReference>
<keyword evidence="2 4" id="KW-0378">Hydrolase</keyword>
<dbReference type="InterPro" id="IPR000801">
    <property type="entry name" value="Esterase-like"/>
</dbReference>